<reference evidence="2 3" key="1">
    <citation type="submission" date="2020-04" db="EMBL/GenBank/DDBJ databases">
        <title>MicrobeNet Type strains.</title>
        <authorList>
            <person name="Nicholson A.C."/>
        </authorList>
    </citation>
    <scope>NUCLEOTIDE SEQUENCE [LARGE SCALE GENOMIC DNA]</scope>
    <source>
        <strain evidence="2 3">ATCC 23612</strain>
    </source>
</reference>
<organism evidence="2 3">
    <name type="scientific">Nocardiopsis alborubida</name>
    <dbReference type="NCBI Taxonomy" id="146802"/>
    <lineage>
        <taxon>Bacteria</taxon>
        <taxon>Bacillati</taxon>
        <taxon>Actinomycetota</taxon>
        <taxon>Actinomycetes</taxon>
        <taxon>Streptosporangiales</taxon>
        <taxon>Nocardiopsidaceae</taxon>
        <taxon>Nocardiopsis</taxon>
    </lineage>
</organism>
<name>A0A7X6M908_9ACTN</name>
<dbReference type="Pfam" id="PF01726">
    <property type="entry name" value="LexA_DNA_bind"/>
    <property type="match status" value="1"/>
</dbReference>
<protein>
    <submittedName>
        <fullName evidence="2">MarR family transcriptional regulator</fullName>
    </submittedName>
</protein>
<accession>A0A7X6M908</accession>
<dbReference type="InterPro" id="IPR036388">
    <property type="entry name" value="WH-like_DNA-bd_sf"/>
</dbReference>
<evidence type="ECO:0000313" key="3">
    <source>
        <dbReference type="Proteomes" id="UP000553209"/>
    </source>
</evidence>
<keyword evidence="3" id="KW-1185">Reference proteome</keyword>
<dbReference type="GO" id="GO:0004252">
    <property type="term" value="F:serine-type endopeptidase activity"/>
    <property type="evidence" value="ECO:0007669"/>
    <property type="project" value="InterPro"/>
</dbReference>
<dbReference type="AlphaFoldDB" id="A0A7X6M908"/>
<sequence length="209" mass="22775">MPLTPTQGTILAAIHALTTEHKYAPTLREIADRAGMASASAVSRQIDRLVELGYVERQPGTSRSIRLAQGITHAAVPPSPEDPVGAVCDADQRARQAERALSAAQAEIGHSRKRGARWKAEAKAVRALHRVVPEHPRALLEGHAPDRECIECGRNVDLDTNRHHWDLDSSSWRCTARGARSPMVCGHCRDHHGRPVPAPCPTIEAMNQA</sequence>
<comment type="caution">
    <text evidence="2">The sequence shown here is derived from an EMBL/GenBank/DDBJ whole genome shotgun (WGS) entry which is preliminary data.</text>
</comment>
<dbReference type="Gene3D" id="1.10.10.10">
    <property type="entry name" value="Winged helix-like DNA-binding domain superfamily/Winged helix DNA-binding domain"/>
    <property type="match status" value="1"/>
</dbReference>
<proteinExistence type="predicted"/>
<dbReference type="EMBL" id="JAAXPG010000002">
    <property type="protein sequence ID" value="NKY96605.1"/>
    <property type="molecule type" value="Genomic_DNA"/>
</dbReference>
<dbReference type="RefSeq" id="WP_061080739.1">
    <property type="nucleotide sequence ID" value="NZ_JAAXPG010000002.1"/>
</dbReference>
<dbReference type="Proteomes" id="UP000553209">
    <property type="component" value="Unassembled WGS sequence"/>
</dbReference>
<dbReference type="InterPro" id="IPR006199">
    <property type="entry name" value="LexA_DNA-bd_dom"/>
</dbReference>
<dbReference type="SUPFAM" id="SSF46785">
    <property type="entry name" value="Winged helix' DNA-binding domain"/>
    <property type="match status" value="1"/>
</dbReference>
<dbReference type="GO" id="GO:0006508">
    <property type="term" value="P:proteolysis"/>
    <property type="evidence" value="ECO:0007669"/>
    <property type="project" value="InterPro"/>
</dbReference>
<gene>
    <name evidence="2" type="ORF">HGB44_02800</name>
</gene>
<evidence type="ECO:0000259" key="1">
    <source>
        <dbReference type="Pfam" id="PF01726"/>
    </source>
</evidence>
<feature type="domain" description="LexA repressor DNA-binding" evidence="1">
    <location>
        <begin position="2"/>
        <end position="63"/>
    </location>
</feature>
<dbReference type="InterPro" id="IPR036390">
    <property type="entry name" value="WH_DNA-bd_sf"/>
</dbReference>
<evidence type="ECO:0000313" key="2">
    <source>
        <dbReference type="EMBL" id="NKY96605.1"/>
    </source>
</evidence>